<feature type="signal peptide" evidence="1">
    <location>
        <begin position="1"/>
        <end position="17"/>
    </location>
</feature>
<proteinExistence type="predicted"/>
<evidence type="ECO:0000313" key="3">
    <source>
        <dbReference type="Proteomes" id="UP001153069"/>
    </source>
</evidence>
<dbReference type="EMBL" id="CAICTM010000346">
    <property type="protein sequence ID" value="CAB9508438.1"/>
    <property type="molecule type" value="Genomic_DNA"/>
</dbReference>
<sequence length="118" mass="13348">MKFFAFFLVALIQAVHGFAPLVHPTRTAVATPLFASVEGDEDNATSPMRKRDKVKKVIKNVFGANKETSQAEPTKVIQETMPKRKMMKLSNGKYEKIECLEEKAFTILKDLNMIEETN</sequence>
<accession>A0A9N8HFF4</accession>
<gene>
    <name evidence="2" type="ORF">SEMRO_347_G122950.1</name>
</gene>
<reference evidence="2" key="1">
    <citation type="submission" date="2020-06" db="EMBL/GenBank/DDBJ databases">
        <authorList>
            <consortium name="Plant Systems Biology data submission"/>
        </authorList>
    </citation>
    <scope>NUCLEOTIDE SEQUENCE</scope>
    <source>
        <strain evidence="2">D6</strain>
    </source>
</reference>
<evidence type="ECO:0008006" key="4">
    <source>
        <dbReference type="Google" id="ProtNLM"/>
    </source>
</evidence>
<name>A0A9N8HFF4_9STRA</name>
<feature type="chain" id="PRO_5040111810" description="RxLR effector protein" evidence="1">
    <location>
        <begin position="18"/>
        <end position="118"/>
    </location>
</feature>
<organism evidence="2 3">
    <name type="scientific">Seminavis robusta</name>
    <dbReference type="NCBI Taxonomy" id="568900"/>
    <lineage>
        <taxon>Eukaryota</taxon>
        <taxon>Sar</taxon>
        <taxon>Stramenopiles</taxon>
        <taxon>Ochrophyta</taxon>
        <taxon>Bacillariophyta</taxon>
        <taxon>Bacillariophyceae</taxon>
        <taxon>Bacillariophycidae</taxon>
        <taxon>Naviculales</taxon>
        <taxon>Naviculaceae</taxon>
        <taxon>Seminavis</taxon>
    </lineage>
</organism>
<dbReference type="AlphaFoldDB" id="A0A9N8HFF4"/>
<comment type="caution">
    <text evidence="2">The sequence shown here is derived from an EMBL/GenBank/DDBJ whole genome shotgun (WGS) entry which is preliminary data.</text>
</comment>
<protein>
    <recommendedName>
        <fullName evidence="4">RxLR effector protein</fullName>
    </recommendedName>
</protein>
<keyword evidence="1" id="KW-0732">Signal</keyword>
<evidence type="ECO:0000313" key="2">
    <source>
        <dbReference type="EMBL" id="CAB9508438.1"/>
    </source>
</evidence>
<evidence type="ECO:0000256" key="1">
    <source>
        <dbReference type="SAM" id="SignalP"/>
    </source>
</evidence>
<keyword evidence="3" id="KW-1185">Reference proteome</keyword>
<dbReference type="Proteomes" id="UP001153069">
    <property type="component" value="Unassembled WGS sequence"/>
</dbReference>